<dbReference type="InterPro" id="IPR042361">
    <property type="entry name" value="ZBP1"/>
</dbReference>
<feature type="non-terminal residue" evidence="1">
    <location>
        <position position="55"/>
    </location>
</feature>
<dbReference type="Pfam" id="PF12721">
    <property type="entry name" value="RHIM"/>
    <property type="match status" value="1"/>
</dbReference>
<comment type="caution">
    <text evidence="1">The sequence shown here is derived from an EMBL/GenBank/DDBJ whole genome shotgun (WGS) entry which is preliminary data.</text>
</comment>
<evidence type="ECO:0000313" key="2">
    <source>
        <dbReference type="Proteomes" id="UP001266305"/>
    </source>
</evidence>
<keyword evidence="2" id="KW-1185">Reference proteome</keyword>
<name>A0ABQ9VLI3_SAGOE</name>
<proteinExistence type="predicted"/>
<accession>A0ABQ9VLI3</accession>
<protein>
    <submittedName>
        <fullName evidence="1">Z-DNA-binding protein 1</fullName>
    </submittedName>
</protein>
<reference evidence="1 2" key="1">
    <citation type="submission" date="2023-05" db="EMBL/GenBank/DDBJ databases">
        <title>B98-5 Cell Line De Novo Hybrid Assembly: An Optical Mapping Approach.</title>
        <authorList>
            <person name="Kananen K."/>
            <person name="Auerbach J.A."/>
            <person name="Kautto E."/>
            <person name="Blachly J.S."/>
        </authorList>
    </citation>
    <scope>NUCLEOTIDE SEQUENCE [LARGE SCALE GENOMIC DNA]</scope>
    <source>
        <strain evidence="1">B95-8</strain>
        <tissue evidence="1">Cell line</tissue>
    </source>
</reference>
<dbReference type="InterPro" id="IPR025735">
    <property type="entry name" value="RHIM"/>
</dbReference>
<dbReference type="Proteomes" id="UP001266305">
    <property type="component" value="Unassembled WGS sequence"/>
</dbReference>
<feature type="non-terminal residue" evidence="1">
    <location>
        <position position="1"/>
    </location>
</feature>
<dbReference type="PANTHER" id="PTHR14966">
    <property type="entry name" value="Z-DNA-BINDING PROTEIN 1"/>
    <property type="match status" value="1"/>
</dbReference>
<dbReference type="EMBL" id="JASSZA010000005">
    <property type="protein sequence ID" value="KAK2110224.1"/>
    <property type="molecule type" value="Genomic_DNA"/>
</dbReference>
<gene>
    <name evidence="1" type="primary">ZBP1_3</name>
    <name evidence="1" type="ORF">P7K49_009970</name>
</gene>
<evidence type="ECO:0000313" key="1">
    <source>
        <dbReference type="EMBL" id="KAK2110224.1"/>
    </source>
</evidence>
<dbReference type="PANTHER" id="PTHR14966:SF0">
    <property type="entry name" value="Z-DNA-BINDING PROTEIN 1"/>
    <property type="match status" value="1"/>
</dbReference>
<sequence length="55" mass="5789">DSGGTAESTSIICQHNPINVICQNGPNSQISIAHSEAIQIGHGNTMTRQAVSRED</sequence>
<organism evidence="1 2">
    <name type="scientific">Saguinus oedipus</name>
    <name type="common">Cotton-top tamarin</name>
    <name type="synonym">Oedipomidas oedipus</name>
    <dbReference type="NCBI Taxonomy" id="9490"/>
    <lineage>
        <taxon>Eukaryota</taxon>
        <taxon>Metazoa</taxon>
        <taxon>Chordata</taxon>
        <taxon>Craniata</taxon>
        <taxon>Vertebrata</taxon>
        <taxon>Euteleostomi</taxon>
        <taxon>Mammalia</taxon>
        <taxon>Eutheria</taxon>
        <taxon>Euarchontoglires</taxon>
        <taxon>Primates</taxon>
        <taxon>Haplorrhini</taxon>
        <taxon>Platyrrhini</taxon>
        <taxon>Cebidae</taxon>
        <taxon>Callitrichinae</taxon>
        <taxon>Saguinus</taxon>
    </lineage>
</organism>